<proteinExistence type="predicted"/>
<dbReference type="InterPro" id="IPR013342">
    <property type="entry name" value="Mandelate_racemase_C"/>
</dbReference>
<dbReference type="GO" id="GO:0000287">
    <property type="term" value="F:magnesium ion binding"/>
    <property type="evidence" value="ECO:0007669"/>
    <property type="project" value="UniProtKB-ARBA"/>
</dbReference>
<dbReference type="InterPro" id="IPR029017">
    <property type="entry name" value="Enolase-like_N"/>
</dbReference>
<dbReference type="SUPFAM" id="SSF51604">
    <property type="entry name" value="Enolase C-terminal domain-like"/>
    <property type="match status" value="1"/>
</dbReference>
<dbReference type="PANTHER" id="PTHR13794">
    <property type="entry name" value="ENOLASE SUPERFAMILY, MANDELATE RACEMASE"/>
    <property type="match status" value="1"/>
</dbReference>
<dbReference type="Pfam" id="PF13378">
    <property type="entry name" value="MR_MLE_C"/>
    <property type="match status" value="1"/>
</dbReference>
<evidence type="ECO:0000256" key="2">
    <source>
        <dbReference type="ARBA" id="ARBA00022723"/>
    </source>
</evidence>
<dbReference type="Gene3D" id="3.30.390.10">
    <property type="entry name" value="Enolase-like, N-terminal domain"/>
    <property type="match status" value="1"/>
</dbReference>
<evidence type="ECO:0000256" key="1">
    <source>
        <dbReference type="ARBA" id="ARBA00001946"/>
    </source>
</evidence>
<dbReference type="InterPro" id="IPR029065">
    <property type="entry name" value="Enolase_C-like"/>
</dbReference>
<protein>
    <submittedName>
        <fullName evidence="5">Mandelate racemase/muconate lactonizing enzyme family protein</fullName>
    </submittedName>
</protein>
<dbReference type="GO" id="GO:0009063">
    <property type="term" value="P:amino acid catabolic process"/>
    <property type="evidence" value="ECO:0007669"/>
    <property type="project" value="InterPro"/>
</dbReference>
<dbReference type="GO" id="GO:0016836">
    <property type="term" value="F:hydro-lyase activity"/>
    <property type="evidence" value="ECO:0007669"/>
    <property type="project" value="TreeGrafter"/>
</dbReference>
<dbReference type="InterPro" id="IPR046945">
    <property type="entry name" value="RHMD-like"/>
</dbReference>
<dbReference type="CDD" id="cd03316">
    <property type="entry name" value="MR_like"/>
    <property type="match status" value="1"/>
</dbReference>
<comment type="caution">
    <text evidence="5">The sequence shown here is derived from an EMBL/GenBank/DDBJ whole genome shotgun (WGS) entry which is preliminary data.</text>
</comment>
<keyword evidence="3" id="KW-0460">Magnesium</keyword>
<organism evidence="5 6">
    <name type="scientific">Roseicella frigidaeris</name>
    <dbReference type="NCBI Taxonomy" id="2230885"/>
    <lineage>
        <taxon>Bacteria</taxon>
        <taxon>Pseudomonadati</taxon>
        <taxon>Pseudomonadota</taxon>
        <taxon>Alphaproteobacteria</taxon>
        <taxon>Acetobacterales</taxon>
        <taxon>Roseomonadaceae</taxon>
        <taxon>Roseicella</taxon>
    </lineage>
</organism>
<dbReference type="PANTHER" id="PTHR13794:SF58">
    <property type="entry name" value="MITOCHONDRIAL ENOLASE SUPERFAMILY MEMBER 1"/>
    <property type="match status" value="1"/>
</dbReference>
<dbReference type="InterPro" id="IPR036849">
    <property type="entry name" value="Enolase-like_C_sf"/>
</dbReference>
<dbReference type="GO" id="GO:0016052">
    <property type="term" value="P:carbohydrate catabolic process"/>
    <property type="evidence" value="ECO:0007669"/>
    <property type="project" value="TreeGrafter"/>
</dbReference>
<dbReference type="SUPFAM" id="SSF54826">
    <property type="entry name" value="Enolase N-terminal domain-like"/>
    <property type="match status" value="1"/>
</dbReference>
<dbReference type="PROSITE" id="PS00908">
    <property type="entry name" value="MR_MLE_1"/>
    <property type="match status" value="1"/>
</dbReference>
<dbReference type="InterPro" id="IPR013341">
    <property type="entry name" value="Mandelate_racemase_N_dom"/>
</dbReference>
<dbReference type="InterPro" id="IPR018110">
    <property type="entry name" value="Mandel_Rmase/mucon_lact_enz_CS"/>
</dbReference>
<sequence>MRIERVEAIAIEIPLPRRFAGSVYAMTTRCAVITRIRTAGGLASEVYNGDNREHGAEIVRIVTEELAPLLLGEEATDYERLWQRMHAVTIPNRDRKLAMEAIACVDTALWDLLGKRAGLSVRQLLGGCRSALPIISIGGYYAEGKTLLDLAREMEQLRAWGMGGCKVKVGGLSPEQDAERVKAALDGAGDGFLIAVDANRGWSTAEAIRFARLIEELPIAWFEEPCHWYDEARGMAEVRRATRIPVNAGQSEYSAHGVRRLVEAGAVDIVNFDASEAGGITEWRRAAALCGLHGIRMAHHEEPQIAAHLLAGIPHGLCVECFADPARDPLWPHLLPEAPRPRDGLLAVPDRPGFGITLDAEAVRRYTIASAAAG</sequence>
<evidence type="ECO:0000256" key="3">
    <source>
        <dbReference type="ARBA" id="ARBA00022842"/>
    </source>
</evidence>
<dbReference type="Proteomes" id="UP000249065">
    <property type="component" value="Unassembled WGS sequence"/>
</dbReference>
<keyword evidence="2" id="KW-0479">Metal-binding</keyword>
<dbReference type="Pfam" id="PF02746">
    <property type="entry name" value="MR_MLE_N"/>
    <property type="match status" value="1"/>
</dbReference>
<evidence type="ECO:0000313" key="5">
    <source>
        <dbReference type="EMBL" id="RAI56910.1"/>
    </source>
</evidence>
<comment type="cofactor">
    <cofactor evidence="1">
        <name>Mg(2+)</name>
        <dbReference type="ChEBI" id="CHEBI:18420"/>
    </cofactor>
</comment>
<dbReference type="RefSeq" id="WP_111471911.1">
    <property type="nucleotide sequence ID" value="NZ_QLIX01000023.1"/>
</dbReference>
<dbReference type="SFLD" id="SFLDS00001">
    <property type="entry name" value="Enolase"/>
    <property type="match status" value="1"/>
</dbReference>
<dbReference type="Gene3D" id="3.20.20.120">
    <property type="entry name" value="Enolase-like C-terminal domain"/>
    <property type="match status" value="1"/>
</dbReference>
<dbReference type="OrthoDB" id="7511553at2"/>
<evidence type="ECO:0000259" key="4">
    <source>
        <dbReference type="SMART" id="SM00922"/>
    </source>
</evidence>
<dbReference type="EMBL" id="QLIX01000023">
    <property type="protein sequence ID" value="RAI56910.1"/>
    <property type="molecule type" value="Genomic_DNA"/>
</dbReference>
<dbReference type="AlphaFoldDB" id="A0A327M1X1"/>
<keyword evidence="6" id="KW-1185">Reference proteome</keyword>
<evidence type="ECO:0000313" key="6">
    <source>
        <dbReference type="Proteomes" id="UP000249065"/>
    </source>
</evidence>
<feature type="domain" description="Mandelate racemase/muconate lactonizing enzyme C-terminal" evidence="4">
    <location>
        <begin position="147"/>
        <end position="245"/>
    </location>
</feature>
<reference evidence="6" key="1">
    <citation type="submission" date="2018-06" db="EMBL/GenBank/DDBJ databases">
        <authorList>
            <person name="Khan S.A."/>
        </authorList>
    </citation>
    <scope>NUCLEOTIDE SEQUENCE [LARGE SCALE GENOMIC DNA]</scope>
    <source>
        <strain evidence="6">DB-1506</strain>
    </source>
</reference>
<name>A0A327M1X1_9PROT</name>
<accession>A0A327M1X1</accession>
<dbReference type="SMART" id="SM00922">
    <property type="entry name" value="MR_MLE"/>
    <property type="match status" value="1"/>
</dbReference>
<gene>
    <name evidence="5" type="ORF">DOO78_21365</name>
</gene>